<feature type="compositionally biased region" description="Low complexity" evidence="2">
    <location>
        <begin position="9"/>
        <end position="20"/>
    </location>
</feature>
<reference evidence="3" key="1">
    <citation type="submission" date="2018-06" db="EMBL/GenBank/DDBJ databases">
        <authorList>
            <person name="Zhirakovskaya E."/>
        </authorList>
    </citation>
    <scope>NUCLEOTIDE SEQUENCE</scope>
</reference>
<dbReference type="PIRSF" id="PIRSF004555">
    <property type="entry name" value="UCP004555"/>
    <property type="match status" value="1"/>
</dbReference>
<dbReference type="GO" id="GO:0003677">
    <property type="term" value="F:DNA binding"/>
    <property type="evidence" value="ECO:0007669"/>
    <property type="project" value="UniProtKB-KW"/>
</dbReference>
<name>A0A3B1AHP6_9ZZZZ</name>
<dbReference type="GO" id="GO:0005829">
    <property type="term" value="C:cytosol"/>
    <property type="evidence" value="ECO:0007669"/>
    <property type="project" value="TreeGrafter"/>
</dbReference>
<accession>A0A3B1AHP6</accession>
<dbReference type="AlphaFoldDB" id="A0A3B1AHP6"/>
<dbReference type="Gene3D" id="3.30.1310.10">
    <property type="entry name" value="Nucleoid-associated protein YbaB-like domain"/>
    <property type="match status" value="1"/>
</dbReference>
<dbReference type="EMBL" id="UOFT01000033">
    <property type="protein sequence ID" value="VAW93404.1"/>
    <property type="molecule type" value="Genomic_DNA"/>
</dbReference>
<sequence>MKGGIGNLMKQAQKMQADMQKAQEEMGNIEVTGQSGGGLVKVTMTCKHDVKRIEIDDSLVGDDKDMLEGLVAAAMNDAVRNVEKTTQDKFSGLTDGMNLPAGFKMPF</sequence>
<dbReference type="InterPro" id="IPR004401">
    <property type="entry name" value="YbaB/EbfC"/>
</dbReference>
<dbReference type="Pfam" id="PF02575">
    <property type="entry name" value="YbaB_DNA_bd"/>
    <property type="match status" value="1"/>
</dbReference>
<dbReference type="HAMAP" id="MF_00274">
    <property type="entry name" value="DNA_YbaB_EbfC"/>
    <property type="match status" value="1"/>
</dbReference>
<dbReference type="PANTHER" id="PTHR33449">
    <property type="entry name" value="NUCLEOID-ASSOCIATED PROTEIN YBAB"/>
    <property type="match status" value="1"/>
</dbReference>
<evidence type="ECO:0000256" key="2">
    <source>
        <dbReference type="SAM" id="MobiDB-lite"/>
    </source>
</evidence>
<feature type="region of interest" description="Disordered" evidence="2">
    <location>
        <begin position="1"/>
        <end position="23"/>
    </location>
</feature>
<organism evidence="3">
    <name type="scientific">hydrothermal vent metagenome</name>
    <dbReference type="NCBI Taxonomy" id="652676"/>
    <lineage>
        <taxon>unclassified sequences</taxon>
        <taxon>metagenomes</taxon>
        <taxon>ecological metagenomes</taxon>
    </lineage>
</organism>
<keyword evidence="1" id="KW-0238">DNA-binding</keyword>
<evidence type="ECO:0000256" key="1">
    <source>
        <dbReference type="ARBA" id="ARBA00023125"/>
    </source>
</evidence>
<dbReference type="InterPro" id="IPR036894">
    <property type="entry name" value="YbaB-like_sf"/>
</dbReference>
<dbReference type="PANTHER" id="PTHR33449:SF1">
    <property type="entry name" value="NUCLEOID-ASSOCIATED PROTEIN YBAB"/>
    <property type="match status" value="1"/>
</dbReference>
<gene>
    <name evidence="3" type="ORF">MNBD_GAMMA23-2050</name>
</gene>
<protein>
    <submittedName>
        <fullName evidence="3">Nucleoid-associated protein YaaK</fullName>
    </submittedName>
</protein>
<dbReference type="SUPFAM" id="SSF82607">
    <property type="entry name" value="YbaB-like"/>
    <property type="match status" value="1"/>
</dbReference>
<proteinExistence type="inferred from homology"/>
<evidence type="ECO:0000313" key="3">
    <source>
        <dbReference type="EMBL" id="VAW93404.1"/>
    </source>
</evidence>
<dbReference type="NCBIfam" id="TIGR00103">
    <property type="entry name" value="DNA_YbaB_EbfC"/>
    <property type="match status" value="1"/>
</dbReference>